<keyword evidence="1 9" id="KW-0004">4Fe-4S</keyword>
<name>U2EJV7_9GAMM</name>
<protein>
    <recommendedName>
        <fullName evidence="9">23S rRNA (uracil(1939)-C(5))-methyltransferase RlmD</fullName>
        <ecNumber evidence="9">2.1.1.190</ecNumber>
    </recommendedName>
    <alternativeName>
        <fullName evidence="9">23S rRNA(m5U1939)-methyltransferase</fullName>
    </alternativeName>
</protein>
<dbReference type="InterPro" id="IPR012340">
    <property type="entry name" value="NA-bd_OB-fold"/>
</dbReference>
<dbReference type="Pfam" id="PF05958">
    <property type="entry name" value="tRNA_U5-meth_tr"/>
    <property type="match status" value="1"/>
</dbReference>
<evidence type="ECO:0000256" key="9">
    <source>
        <dbReference type="HAMAP-Rule" id="MF_01010"/>
    </source>
</evidence>
<evidence type="ECO:0000256" key="2">
    <source>
        <dbReference type="ARBA" id="ARBA00022552"/>
    </source>
</evidence>
<keyword evidence="2 9" id="KW-0698">rRNA processing</keyword>
<evidence type="ECO:0000313" key="12">
    <source>
        <dbReference type="EMBL" id="ERJ18290.1"/>
    </source>
</evidence>
<dbReference type="Gene3D" id="2.40.50.1070">
    <property type="match status" value="1"/>
</dbReference>
<dbReference type="GO" id="GO:0051539">
    <property type="term" value="F:4 iron, 4 sulfur cluster binding"/>
    <property type="evidence" value="ECO:0007669"/>
    <property type="project" value="UniProtKB-KW"/>
</dbReference>
<feature type="binding site" evidence="9">
    <location>
        <position position="351"/>
    </location>
    <ligand>
        <name>S-adenosyl-L-methionine</name>
        <dbReference type="ChEBI" id="CHEBI:59789"/>
    </ligand>
</feature>
<feature type="binding site" evidence="9 10">
    <location>
        <position position="274"/>
    </location>
    <ligand>
        <name>S-adenosyl-L-methionine</name>
        <dbReference type="ChEBI" id="CHEBI:59789"/>
    </ligand>
</feature>
<evidence type="ECO:0000313" key="13">
    <source>
        <dbReference type="Proteomes" id="UP000006242"/>
    </source>
</evidence>
<gene>
    <name evidence="9 12" type="primary">rlmD</name>
    <name evidence="12" type="ORF">SSPSH_002918</name>
</gene>
<dbReference type="NCBIfam" id="NF009639">
    <property type="entry name" value="PRK13168.1"/>
    <property type="match status" value="1"/>
</dbReference>
<dbReference type="RefSeq" id="WP_006915387.1">
    <property type="nucleotide sequence ID" value="NZ_AFNV02000021.1"/>
</dbReference>
<dbReference type="OrthoDB" id="9804590at2"/>
<dbReference type="GO" id="GO:0005506">
    <property type="term" value="F:iron ion binding"/>
    <property type="evidence" value="ECO:0007669"/>
    <property type="project" value="UniProtKB-UniRule"/>
</dbReference>
<comment type="catalytic activity">
    <reaction evidence="9">
        <text>uridine(1939) in 23S rRNA + S-adenosyl-L-methionine = 5-methyluridine(1939) in 23S rRNA + S-adenosyl-L-homocysteine + H(+)</text>
        <dbReference type="Rhea" id="RHEA:42908"/>
        <dbReference type="Rhea" id="RHEA-COMP:10278"/>
        <dbReference type="Rhea" id="RHEA-COMP:10279"/>
        <dbReference type="ChEBI" id="CHEBI:15378"/>
        <dbReference type="ChEBI" id="CHEBI:57856"/>
        <dbReference type="ChEBI" id="CHEBI:59789"/>
        <dbReference type="ChEBI" id="CHEBI:65315"/>
        <dbReference type="ChEBI" id="CHEBI:74447"/>
        <dbReference type="EC" id="2.1.1.190"/>
    </reaction>
</comment>
<keyword evidence="5 9" id="KW-0949">S-adenosyl-L-methionine</keyword>
<dbReference type="Gene3D" id="2.40.50.140">
    <property type="entry name" value="Nucleic acid-binding proteins"/>
    <property type="match status" value="1"/>
</dbReference>
<dbReference type="InterPro" id="IPR030390">
    <property type="entry name" value="MeTrfase_TrmA_AS"/>
</dbReference>
<dbReference type="CDD" id="cd02440">
    <property type="entry name" value="AdoMet_MTases"/>
    <property type="match status" value="1"/>
</dbReference>
<sequence>MSRRQRRRKPADRGIVDIVDLASNARGVGHVDGKAVFVADTLPGEQALYRPTKQKKSYEEASLETLFSASDKRVTPRCAHFGLCGGCALQHAGENAQLEFKQGQLLAALERVGKVEPDTVLAPLVDTRWGYRRRARLGVKYVEKKGGTLVGFRERGAPFIALLDRCEVLVAPVGNRLTDLAELIDGLSIRERLPQIEVAAADNVIALVFRVLDDPTEADRERLREFGARFEFSIYLQPGNEDTIAPLDAEAPALYYELPDWDARLYFKPNDFVQIHAGINARMIAQALDLLEVDDSHQVLELFSGLGNFSIPLARQAARVITVEGEEGLVERAQENARFNGLDNIEAHVANLFEPPEEAAWRREKVDRVLIDPPRSGAAEMLESIAATGAERIVYCSCHPATLARDAGELVHRYGYRLTHAGVMDMFPHTAHVESMAVFVKQGGEGA</sequence>
<dbReference type="NCBIfam" id="TIGR00479">
    <property type="entry name" value="rumA"/>
    <property type="match status" value="1"/>
</dbReference>
<dbReference type="GO" id="GO:0003723">
    <property type="term" value="F:RNA binding"/>
    <property type="evidence" value="ECO:0007669"/>
    <property type="project" value="InterPro"/>
</dbReference>
<feature type="binding site" evidence="9 10">
    <location>
        <position position="303"/>
    </location>
    <ligand>
        <name>S-adenosyl-L-methionine</name>
        <dbReference type="ChEBI" id="CHEBI:59789"/>
    </ligand>
</feature>
<keyword evidence="4 9" id="KW-0808">Transferase</keyword>
<comment type="function">
    <text evidence="9">Catalyzes the formation of 5-methyl-uridine at position 1939 (m5U1939) in 23S rRNA.</text>
</comment>
<reference evidence="12 13" key="1">
    <citation type="journal article" date="2011" name="J. Bacteriol.">
        <title>Genome sequence of Salinisphaera shabanensis, a gammaproteobacterium from the harsh, variable environment of the brine-seawater interface of the Shaban Deep in the Red Sea.</title>
        <authorList>
            <person name="Antunes A."/>
            <person name="Alam I."/>
            <person name="Bajic V.B."/>
            <person name="Stingl U."/>
        </authorList>
    </citation>
    <scope>NUCLEOTIDE SEQUENCE [LARGE SCALE GENOMIC DNA]</scope>
    <source>
        <strain evidence="12 13">E1L3A</strain>
    </source>
</reference>
<dbReference type="EC" id="2.1.1.190" evidence="9"/>
<keyword evidence="6 9" id="KW-0479">Metal-binding</keyword>
<dbReference type="Proteomes" id="UP000006242">
    <property type="component" value="Unassembled WGS sequence"/>
</dbReference>
<dbReference type="STRING" id="1033802.SSPSH_002918"/>
<feature type="binding site" evidence="9">
    <location>
        <position position="78"/>
    </location>
    <ligand>
        <name>[4Fe-4S] cluster</name>
        <dbReference type="ChEBI" id="CHEBI:49883"/>
    </ligand>
</feature>
<evidence type="ECO:0000256" key="4">
    <source>
        <dbReference type="ARBA" id="ARBA00022679"/>
    </source>
</evidence>
<comment type="similarity">
    <text evidence="9">Belongs to the class I-like SAM-binding methyltransferase superfamily. RNA M5U methyltransferase family. RlmD subfamily.</text>
</comment>
<dbReference type="EMBL" id="AFNV02000021">
    <property type="protein sequence ID" value="ERJ18290.1"/>
    <property type="molecule type" value="Genomic_DNA"/>
</dbReference>
<feature type="active site" description="Nucleophile" evidence="9 10">
    <location>
        <position position="398"/>
    </location>
</feature>
<dbReference type="eggNOG" id="COG2265">
    <property type="taxonomic scope" value="Bacteria"/>
</dbReference>
<dbReference type="InterPro" id="IPR029063">
    <property type="entry name" value="SAM-dependent_MTases_sf"/>
</dbReference>
<comment type="caution">
    <text evidence="12">The sequence shown here is derived from an EMBL/GenBank/DDBJ whole genome shotgun (WGS) entry which is preliminary data.</text>
</comment>
<evidence type="ECO:0000256" key="8">
    <source>
        <dbReference type="ARBA" id="ARBA00023014"/>
    </source>
</evidence>
<dbReference type="InterPro" id="IPR010280">
    <property type="entry name" value="U5_MeTrfase_fam"/>
</dbReference>
<feature type="binding site" evidence="9 10">
    <location>
        <position position="372"/>
    </location>
    <ligand>
        <name>S-adenosyl-L-methionine</name>
        <dbReference type="ChEBI" id="CHEBI:59789"/>
    </ligand>
</feature>
<dbReference type="SUPFAM" id="SSF53335">
    <property type="entry name" value="S-adenosyl-L-methionine-dependent methyltransferases"/>
    <property type="match status" value="1"/>
</dbReference>
<keyword evidence="8 9" id="KW-0411">Iron-sulfur</keyword>
<dbReference type="InterPro" id="IPR030391">
    <property type="entry name" value="MeTrfase_TrmA_CS"/>
</dbReference>
<evidence type="ECO:0000256" key="3">
    <source>
        <dbReference type="ARBA" id="ARBA00022603"/>
    </source>
</evidence>
<evidence type="ECO:0000256" key="11">
    <source>
        <dbReference type="PROSITE-ProRule" id="PRU10015"/>
    </source>
</evidence>
<dbReference type="PROSITE" id="PS01231">
    <property type="entry name" value="TRMA_2"/>
    <property type="match status" value="1"/>
</dbReference>
<evidence type="ECO:0000256" key="5">
    <source>
        <dbReference type="ARBA" id="ARBA00022691"/>
    </source>
</evidence>
<feature type="binding site" evidence="9 10">
    <location>
        <position position="324"/>
    </location>
    <ligand>
        <name>S-adenosyl-L-methionine</name>
        <dbReference type="ChEBI" id="CHEBI:59789"/>
    </ligand>
</feature>
<dbReference type="InterPro" id="IPR001566">
    <property type="entry name" value="23S_rRNA_MeTrfase_RlmD"/>
</dbReference>
<reference evidence="12 13" key="2">
    <citation type="journal article" date="2013" name="PLoS ONE">
        <title>INDIGO - INtegrated Data Warehouse of MIcrobial GenOmes with Examples from the Red Sea Extremophiles.</title>
        <authorList>
            <person name="Alam I."/>
            <person name="Antunes A."/>
            <person name="Kamau A.A."/>
            <person name="Ba Alawi W."/>
            <person name="Kalkatawi M."/>
            <person name="Stingl U."/>
            <person name="Bajic V.B."/>
        </authorList>
    </citation>
    <scope>NUCLEOTIDE SEQUENCE [LARGE SCALE GENOMIC DNA]</scope>
    <source>
        <strain evidence="12 13">E1L3A</strain>
    </source>
</reference>
<proteinExistence type="inferred from homology"/>
<feature type="active site" evidence="11">
    <location>
        <position position="398"/>
    </location>
</feature>
<accession>U2EJV7</accession>
<dbReference type="HAMAP" id="MF_01010">
    <property type="entry name" value="23SrRNA_methyltr_RlmD"/>
    <property type="match status" value="1"/>
</dbReference>
<evidence type="ECO:0000256" key="7">
    <source>
        <dbReference type="ARBA" id="ARBA00023004"/>
    </source>
</evidence>
<dbReference type="GO" id="GO:0070041">
    <property type="term" value="F:rRNA (uridine-C5-)-methyltransferase activity"/>
    <property type="evidence" value="ECO:0007669"/>
    <property type="project" value="UniProtKB-UniRule"/>
</dbReference>
<keyword evidence="3 9" id="KW-0489">Methyltransferase</keyword>
<dbReference type="Gene3D" id="3.40.50.150">
    <property type="entry name" value="Vaccinia Virus protein VP39"/>
    <property type="match status" value="1"/>
</dbReference>
<keyword evidence="7 9" id="KW-0408">Iron</keyword>
<feature type="binding site" evidence="9">
    <location>
        <position position="84"/>
    </location>
    <ligand>
        <name>[4Fe-4S] cluster</name>
        <dbReference type="ChEBI" id="CHEBI:49883"/>
    </ligand>
</feature>
<feature type="binding site" evidence="9">
    <location>
        <position position="166"/>
    </location>
    <ligand>
        <name>[4Fe-4S] cluster</name>
        <dbReference type="ChEBI" id="CHEBI:49883"/>
    </ligand>
</feature>
<dbReference type="SUPFAM" id="SSF50249">
    <property type="entry name" value="Nucleic acid-binding proteins"/>
    <property type="match status" value="1"/>
</dbReference>
<dbReference type="PROSITE" id="PS01230">
    <property type="entry name" value="TRMA_1"/>
    <property type="match status" value="1"/>
</dbReference>
<feature type="binding site" evidence="9">
    <location>
        <position position="308"/>
    </location>
    <ligand>
        <name>S-adenosyl-L-methionine</name>
        <dbReference type="ChEBI" id="CHEBI:59789"/>
    </ligand>
</feature>
<organism evidence="12 13">
    <name type="scientific">Salinisphaera shabanensis E1L3A</name>
    <dbReference type="NCBI Taxonomy" id="1033802"/>
    <lineage>
        <taxon>Bacteria</taxon>
        <taxon>Pseudomonadati</taxon>
        <taxon>Pseudomonadota</taxon>
        <taxon>Gammaproteobacteria</taxon>
        <taxon>Salinisphaerales</taxon>
        <taxon>Salinisphaeraceae</taxon>
        <taxon>Salinisphaera</taxon>
    </lineage>
</organism>
<evidence type="ECO:0000256" key="6">
    <source>
        <dbReference type="ARBA" id="ARBA00022723"/>
    </source>
</evidence>
<evidence type="ECO:0000256" key="10">
    <source>
        <dbReference type="PROSITE-ProRule" id="PRU01024"/>
    </source>
</evidence>
<dbReference type="PROSITE" id="PS51687">
    <property type="entry name" value="SAM_MT_RNA_M5U"/>
    <property type="match status" value="1"/>
</dbReference>
<keyword evidence="13" id="KW-1185">Reference proteome</keyword>
<dbReference type="PANTHER" id="PTHR11061">
    <property type="entry name" value="RNA M5U METHYLTRANSFERASE"/>
    <property type="match status" value="1"/>
</dbReference>
<dbReference type="GO" id="GO:0070475">
    <property type="term" value="P:rRNA base methylation"/>
    <property type="evidence" value="ECO:0007669"/>
    <property type="project" value="TreeGrafter"/>
</dbReference>
<feature type="binding site" evidence="9">
    <location>
        <position position="87"/>
    </location>
    <ligand>
        <name>[4Fe-4S] cluster</name>
        <dbReference type="ChEBI" id="CHEBI:49883"/>
    </ligand>
</feature>
<evidence type="ECO:0000256" key="1">
    <source>
        <dbReference type="ARBA" id="ARBA00022485"/>
    </source>
</evidence>
<dbReference type="PANTHER" id="PTHR11061:SF49">
    <property type="entry name" value="23S RRNA (URACIL(1939)-C(5))-METHYLTRANSFERASE RLMD"/>
    <property type="match status" value="1"/>
</dbReference>
<dbReference type="AlphaFoldDB" id="U2EJV7"/>